<dbReference type="SUPFAM" id="SSF46689">
    <property type="entry name" value="Homeodomain-like"/>
    <property type="match status" value="1"/>
</dbReference>
<dbReference type="GeneID" id="117143653"/>
<dbReference type="InterPro" id="IPR009057">
    <property type="entry name" value="Homeodomain-like_sf"/>
</dbReference>
<dbReference type="Gene3D" id="1.10.10.60">
    <property type="entry name" value="Homeodomain-like"/>
    <property type="match status" value="1"/>
</dbReference>
<dbReference type="Proteomes" id="UP000515162">
    <property type="component" value="Chromosome 3R"/>
</dbReference>
<feature type="compositionally biased region" description="Polar residues" evidence="7">
    <location>
        <begin position="111"/>
        <end position="121"/>
    </location>
</feature>
<evidence type="ECO:0000259" key="8">
    <source>
        <dbReference type="PROSITE" id="PS50071"/>
    </source>
</evidence>
<sequence length="252" mass="29155">MFGIQSENYFVDNYSVSDLMMYPCVEFNVEAAPVATTRSSEKSKRSRTAFSSHQLIELEREFHLNKYLARTRRIEISQRLALTERQVKIWFQNRRMKLKKSTNRKGVIGELTTSIPPSSQSSEDRQKDEQIVERLLRYASTNVETAALRQVHNGVLEEGQITPPYQSYDYLHEICPEPMALPQLPFNEFDENWASSWLGLESTIPVAEHVIKPNTQDQQMLQNFCWDSNSSSASSADILDVDYDFIQNLLNF</sequence>
<dbReference type="PROSITE" id="PS50071">
    <property type="entry name" value="HOMEOBOX_2"/>
    <property type="match status" value="1"/>
</dbReference>
<evidence type="ECO:0000256" key="5">
    <source>
        <dbReference type="PROSITE-ProRule" id="PRU00108"/>
    </source>
</evidence>
<keyword evidence="2 5" id="KW-0238">DNA-binding</keyword>
<feature type="domain" description="Homeobox" evidence="8">
    <location>
        <begin position="41"/>
        <end position="101"/>
    </location>
</feature>
<feature type="DNA-binding region" description="Homeobox" evidence="5">
    <location>
        <begin position="43"/>
        <end position="102"/>
    </location>
</feature>
<keyword evidence="9" id="KW-1185">Reference proteome</keyword>
<gene>
    <name evidence="10" type="primary">LOC117143653</name>
</gene>
<evidence type="ECO:0000313" key="9">
    <source>
        <dbReference type="Proteomes" id="UP000515162"/>
    </source>
</evidence>
<dbReference type="CDD" id="cd00086">
    <property type="entry name" value="homeodomain"/>
    <property type="match status" value="1"/>
</dbReference>
<feature type="region of interest" description="Disordered" evidence="7">
    <location>
        <begin position="108"/>
        <end position="127"/>
    </location>
</feature>
<evidence type="ECO:0000256" key="6">
    <source>
        <dbReference type="RuleBase" id="RU000682"/>
    </source>
</evidence>
<dbReference type="RefSeq" id="XP_033164323.1">
    <property type="nucleotide sequence ID" value="XM_033308432.1"/>
</dbReference>
<dbReference type="GO" id="GO:0000981">
    <property type="term" value="F:DNA-binding transcription factor activity, RNA polymerase II-specific"/>
    <property type="evidence" value="ECO:0007669"/>
    <property type="project" value="InterPro"/>
</dbReference>
<dbReference type="GO" id="GO:0045944">
    <property type="term" value="P:positive regulation of transcription by RNA polymerase II"/>
    <property type="evidence" value="ECO:0007669"/>
    <property type="project" value="UniProtKB-ARBA"/>
</dbReference>
<dbReference type="InterPro" id="IPR017970">
    <property type="entry name" value="Homeobox_CS"/>
</dbReference>
<dbReference type="SMART" id="SM00389">
    <property type="entry name" value="HOX"/>
    <property type="match status" value="1"/>
</dbReference>
<evidence type="ECO:0000256" key="7">
    <source>
        <dbReference type="SAM" id="MobiDB-lite"/>
    </source>
</evidence>
<dbReference type="PANTHER" id="PTHR45664">
    <property type="entry name" value="PROTEIN ZERKNUELLT 1-RELATED"/>
    <property type="match status" value="1"/>
</dbReference>
<comment type="subcellular location">
    <subcellularLocation>
        <location evidence="1 5 6">Nucleus</location>
    </subcellularLocation>
</comment>
<accession>A0A6P8K661</accession>
<dbReference type="InterPro" id="IPR020479">
    <property type="entry name" value="HD_metazoa"/>
</dbReference>
<dbReference type="InterPro" id="IPR001356">
    <property type="entry name" value="HD"/>
</dbReference>
<dbReference type="GO" id="GO:0000978">
    <property type="term" value="F:RNA polymerase II cis-regulatory region sequence-specific DNA binding"/>
    <property type="evidence" value="ECO:0007669"/>
    <property type="project" value="TreeGrafter"/>
</dbReference>
<proteinExistence type="predicted"/>
<organism evidence="9 10">
    <name type="scientific">Drosophila mauritiana</name>
    <name type="common">Fruit fly</name>
    <dbReference type="NCBI Taxonomy" id="7226"/>
    <lineage>
        <taxon>Eukaryota</taxon>
        <taxon>Metazoa</taxon>
        <taxon>Ecdysozoa</taxon>
        <taxon>Arthropoda</taxon>
        <taxon>Hexapoda</taxon>
        <taxon>Insecta</taxon>
        <taxon>Pterygota</taxon>
        <taxon>Neoptera</taxon>
        <taxon>Endopterygota</taxon>
        <taxon>Diptera</taxon>
        <taxon>Brachycera</taxon>
        <taxon>Muscomorpha</taxon>
        <taxon>Ephydroidea</taxon>
        <taxon>Drosophilidae</taxon>
        <taxon>Drosophila</taxon>
        <taxon>Sophophora</taxon>
    </lineage>
</organism>
<evidence type="ECO:0000313" key="10">
    <source>
        <dbReference type="RefSeq" id="XP_033164323.1"/>
    </source>
</evidence>
<keyword evidence="4 5" id="KW-0539">Nucleus</keyword>
<dbReference type="PANTHER" id="PTHR45664:SF12">
    <property type="entry name" value="PANCREAS_DUODENUM HOMEOBOX PROTEIN 1"/>
    <property type="match status" value="1"/>
</dbReference>
<name>A0A6P8K661_DROMA</name>
<evidence type="ECO:0000256" key="3">
    <source>
        <dbReference type="ARBA" id="ARBA00023155"/>
    </source>
</evidence>
<dbReference type="PROSITE" id="PS00027">
    <property type="entry name" value="HOMEOBOX_1"/>
    <property type="match status" value="1"/>
</dbReference>
<protein>
    <submittedName>
        <fullName evidence="10">Protein zerknuellt 2</fullName>
    </submittedName>
</protein>
<dbReference type="PRINTS" id="PR00024">
    <property type="entry name" value="HOMEOBOX"/>
</dbReference>
<evidence type="ECO:0000256" key="2">
    <source>
        <dbReference type="ARBA" id="ARBA00023125"/>
    </source>
</evidence>
<dbReference type="Pfam" id="PF00046">
    <property type="entry name" value="Homeodomain"/>
    <property type="match status" value="1"/>
</dbReference>
<dbReference type="GO" id="GO:0005634">
    <property type="term" value="C:nucleus"/>
    <property type="evidence" value="ECO:0007669"/>
    <property type="project" value="UniProtKB-SubCell"/>
</dbReference>
<evidence type="ECO:0000256" key="1">
    <source>
        <dbReference type="ARBA" id="ARBA00004123"/>
    </source>
</evidence>
<evidence type="ECO:0000256" key="4">
    <source>
        <dbReference type="ARBA" id="ARBA00023242"/>
    </source>
</evidence>
<keyword evidence="3 5" id="KW-0371">Homeobox</keyword>
<dbReference type="AlphaFoldDB" id="A0A6P8K661"/>
<reference evidence="10" key="1">
    <citation type="submission" date="2025-08" db="UniProtKB">
        <authorList>
            <consortium name="RefSeq"/>
        </authorList>
    </citation>
    <scope>IDENTIFICATION</scope>
    <source>
        <strain evidence="10">Mau12</strain>
        <tissue evidence="10">Whole Body</tissue>
    </source>
</reference>